<sequence>MIISHTTAARSQHLDKQTNSCMIDIRHSLLPGMQTDLFSIVCIDMERIIVASHVAQLASALHAISVLALQQSPQPLRVAVIGQPAFTPLSLVTSLIAHLPASCVVVAENTGKVEQHALASARRYGYIVEEHSLEENMQPGNTADALVQPVSIVVAFWDGISQGPHSSATVAARQAGIPVFVIAPPPPPNAPIQNTLF</sequence>
<accession>A0ABQ6FWU3</accession>
<evidence type="ECO:0000313" key="2">
    <source>
        <dbReference type="Proteomes" id="UP001344906"/>
    </source>
</evidence>
<keyword evidence="2" id="KW-1185">Reference proteome</keyword>
<comment type="caution">
    <text evidence="1">The sequence shown here is derived from an EMBL/GenBank/DDBJ whole genome shotgun (WGS) entry which is preliminary data.</text>
</comment>
<proteinExistence type="predicted"/>
<organism evidence="1 2">
    <name type="scientific">Dictyobacter halimunensis</name>
    <dbReference type="NCBI Taxonomy" id="3026934"/>
    <lineage>
        <taxon>Bacteria</taxon>
        <taxon>Bacillati</taxon>
        <taxon>Chloroflexota</taxon>
        <taxon>Ktedonobacteria</taxon>
        <taxon>Ktedonobacterales</taxon>
        <taxon>Dictyobacteraceae</taxon>
        <taxon>Dictyobacter</taxon>
    </lineage>
</organism>
<protein>
    <submittedName>
        <fullName evidence="1">Uncharacterized protein</fullName>
    </submittedName>
</protein>
<dbReference type="Proteomes" id="UP001344906">
    <property type="component" value="Unassembled WGS sequence"/>
</dbReference>
<reference evidence="1 2" key="1">
    <citation type="submission" date="2023-02" db="EMBL/GenBank/DDBJ databases">
        <title>Dictyobacter halimunensis sp. nov., a new member of the class Ktedonobacteria from forest soil in a geothermal area.</title>
        <authorList>
            <person name="Rachmania M.K."/>
            <person name="Ningsih F."/>
            <person name="Sakai Y."/>
            <person name="Yabe S."/>
            <person name="Yokota A."/>
            <person name="Sjamsuridzal W."/>
        </authorList>
    </citation>
    <scope>NUCLEOTIDE SEQUENCE [LARGE SCALE GENOMIC DNA]</scope>
    <source>
        <strain evidence="1 2">S3.2.2.5</strain>
    </source>
</reference>
<gene>
    <name evidence="1" type="ORF">KDH_37950</name>
</gene>
<name>A0ABQ6FWU3_9CHLR</name>
<evidence type="ECO:0000313" key="1">
    <source>
        <dbReference type="EMBL" id="GLV56956.1"/>
    </source>
</evidence>
<dbReference type="EMBL" id="BSRI01000002">
    <property type="protein sequence ID" value="GLV56956.1"/>
    <property type="molecule type" value="Genomic_DNA"/>
</dbReference>